<protein>
    <recommendedName>
        <fullName evidence="3">Transposase (putative) YhgA-like domain-containing protein</fullName>
    </recommendedName>
</protein>
<dbReference type="STRING" id="39841.SAMN05660836_00554"/>
<dbReference type="OrthoDB" id="5502007at2"/>
<reference evidence="1 2" key="1">
    <citation type="submission" date="2016-10" db="EMBL/GenBank/DDBJ databases">
        <authorList>
            <person name="de Groot N.N."/>
        </authorList>
    </citation>
    <scope>NUCLEOTIDE SEQUENCE [LARGE SCALE GENOMIC DNA]</scope>
    <source>
        <strain evidence="1 2">DSM 9990</strain>
    </source>
</reference>
<dbReference type="RefSeq" id="WP_093393294.1">
    <property type="nucleotide sequence ID" value="NZ_FOUU01000001.1"/>
</dbReference>
<dbReference type="PANTHER" id="PTHR34613">
    <property type="entry name" value="SLL0800 PROTEIN"/>
    <property type="match status" value="1"/>
</dbReference>
<evidence type="ECO:0000313" key="1">
    <source>
        <dbReference type="EMBL" id="SFM50167.1"/>
    </source>
</evidence>
<sequence>MSAYDAAVKAVFSWCRDAVLEYFLGLDVLESEVLELPQETVTIRRADIPIRVRTKDGRVFVVLLEVQSKWQDNLPLRLLEYDVRYRIKTGLSVLPAVLLLRPGGRVTEEFSDGGIHYRFKVVSLAEMDAREAMAKGKPCLLPFVPLMKGGTELLDEADKLLNNAPIEKSEKIDLISGLALLTGLVSKDLCKYLLQKRRNIIMESFAYEIIKKEGFEEGLREGLREGLQEGLQKGLEQGMVEEAREMVIEALCERFGSIPEELERRIRAINSRRKLKELHRCAIKVESIEKFTEALD</sequence>
<evidence type="ECO:0000313" key="2">
    <source>
        <dbReference type="Proteomes" id="UP000199611"/>
    </source>
</evidence>
<gene>
    <name evidence="1" type="ORF">SAMN05660836_00554</name>
</gene>
<name>A0A1I4RD97_9BACT</name>
<evidence type="ECO:0008006" key="3">
    <source>
        <dbReference type="Google" id="ProtNLM"/>
    </source>
</evidence>
<dbReference type="EMBL" id="FOUU01000001">
    <property type="protein sequence ID" value="SFM50167.1"/>
    <property type="molecule type" value="Genomic_DNA"/>
</dbReference>
<keyword evidence="2" id="KW-1185">Reference proteome</keyword>
<dbReference type="AlphaFoldDB" id="A0A1I4RD97"/>
<organism evidence="1 2">
    <name type="scientific">Thermodesulforhabdus norvegica</name>
    <dbReference type="NCBI Taxonomy" id="39841"/>
    <lineage>
        <taxon>Bacteria</taxon>
        <taxon>Pseudomonadati</taxon>
        <taxon>Thermodesulfobacteriota</taxon>
        <taxon>Syntrophobacteria</taxon>
        <taxon>Syntrophobacterales</taxon>
        <taxon>Thermodesulforhabdaceae</taxon>
        <taxon>Thermodesulforhabdus</taxon>
    </lineage>
</organism>
<dbReference type="PANTHER" id="PTHR34613:SF1">
    <property type="entry name" value="SLL6017 PROTEIN"/>
    <property type="match status" value="1"/>
</dbReference>
<dbReference type="Proteomes" id="UP000199611">
    <property type="component" value="Unassembled WGS sequence"/>
</dbReference>
<proteinExistence type="predicted"/>
<accession>A0A1I4RD97</accession>